<dbReference type="AlphaFoldDB" id="A0A1A0MYH0"/>
<gene>
    <name evidence="1" type="ORF">A5642_12925</name>
</gene>
<sequence>MLNSIDGVRHLMQPFWDELSETERHALKCELWDQGFPGSQTFPMLVQWATARLRVRLTQQLRTAMWGPPIRVVRGGLPGLGK</sequence>
<proteinExistence type="predicted"/>
<evidence type="ECO:0000313" key="2">
    <source>
        <dbReference type="Proteomes" id="UP000093962"/>
    </source>
</evidence>
<dbReference type="EMBL" id="LZSF01000054">
    <property type="protein sequence ID" value="OBA90432.1"/>
    <property type="molecule type" value="Genomic_DNA"/>
</dbReference>
<comment type="caution">
    <text evidence="1">The sequence shown here is derived from an EMBL/GenBank/DDBJ whole genome shotgun (WGS) entry which is preliminary data.</text>
</comment>
<organism evidence="1 2">
    <name type="scientific">Mycolicibacterium mucogenicum</name>
    <name type="common">Mycobacterium mucogenicum</name>
    <dbReference type="NCBI Taxonomy" id="56689"/>
    <lineage>
        <taxon>Bacteria</taxon>
        <taxon>Bacillati</taxon>
        <taxon>Actinomycetota</taxon>
        <taxon>Actinomycetes</taxon>
        <taxon>Mycobacteriales</taxon>
        <taxon>Mycobacteriaceae</taxon>
        <taxon>Mycolicibacterium</taxon>
    </lineage>
</organism>
<accession>A0A1A0MYH0</accession>
<reference evidence="1 2" key="1">
    <citation type="submission" date="2016-06" db="EMBL/GenBank/DDBJ databases">
        <authorList>
            <person name="Kjaerup R.B."/>
            <person name="Dalgaard T.S."/>
            <person name="Juul-Madsen H.R."/>
        </authorList>
    </citation>
    <scope>NUCLEOTIDE SEQUENCE [LARGE SCALE GENOMIC DNA]</scope>
    <source>
        <strain evidence="1 2">1199456.5</strain>
    </source>
</reference>
<dbReference type="Proteomes" id="UP000093962">
    <property type="component" value="Unassembled WGS sequence"/>
</dbReference>
<protein>
    <submittedName>
        <fullName evidence="1">Uncharacterized protein</fullName>
    </submittedName>
</protein>
<name>A0A1A0MYH0_MYCMU</name>
<evidence type="ECO:0000313" key="1">
    <source>
        <dbReference type="EMBL" id="OBA90432.1"/>
    </source>
</evidence>